<organism evidence="2 3">
    <name type="scientific">Trametes pubescens</name>
    <name type="common">White-rot fungus</name>
    <dbReference type="NCBI Taxonomy" id="154538"/>
    <lineage>
        <taxon>Eukaryota</taxon>
        <taxon>Fungi</taxon>
        <taxon>Dikarya</taxon>
        <taxon>Basidiomycota</taxon>
        <taxon>Agaricomycotina</taxon>
        <taxon>Agaricomycetes</taxon>
        <taxon>Polyporales</taxon>
        <taxon>Polyporaceae</taxon>
        <taxon>Trametes</taxon>
    </lineage>
</organism>
<evidence type="ECO:0000256" key="1">
    <source>
        <dbReference type="SAM" id="MobiDB-lite"/>
    </source>
</evidence>
<protein>
    <submittedName>
        <fullName evidence="2">Uncharacterized protein</fullName>
    </submittedName>
</protein>
<gene>
    <name evidence="2" type="ORF">TRAPUB_5537</name>
</gene>
<keyword evidence="3" id="KW-1185">Reference proteome</keyword>
<dbReference type="EMBL" id="MNAD01001598">
    <property type="protein sequence ID" value="OJT03808.1"/>
    <property type="molecule type" value="Genomic_DNA"/>
</dbReference>
<name>A0A1M2V877_TRAPU</name>
<accession>A0A1M2V877</accession>
<comment type="caution">
    <text evidence="2">The sequence shown here is derived from an EMBL/GenBank/DDBJ whole genome shotgun (WGS) entry which is preliminary data.</text>
</comment>
<proteinExistence type="predicted"/>
<dbReference type="AlphaFoldDB" id="A0A1M2V877"/>
<sequence>MDVAPRTNGGMQPFRRTSPSEEGWKACSGHLQAFLNVSLPGMSGRFPATIRSRQSFTRQQSAAA</sequence>
<dbReference type="Proteomes" id="UP000184267">
    <property type="component" value="Unassembled WGS sequence"/>
</dbReference>
<feature type="region of interest" description="Disordered" evidence="1">
    <location>
        <begin position="1"/>
        <end position="23"/>
    </location>
</feature>
<evidence type="ECO:0000313" key="3">
    <source>
        <dbReference type="Proteomes" id="UP000184267"/>
    </source>
</evidence>
<evidence type="ECO:0000313" key="2">
    <source>
        <dbReference type="EMBL" id="OJT03808.1"/>
    </source>
</evidence>
<reference evidence="2 3" key="1">
    <citation type="submission" date="2016-10" db="EMBL/GenBank/DDBJ databases">
        <title>Genome sequence of the basidiomycete white-rot fungus Trametes pubescens.</title>
        <authorList>
            <person name="Makela M.R."/>
            <person name="Granchi Z."/>
            <person name="Peng M."/>
            <person name="De Vries R.P."/>
            <person name="Grigoriev I."/>
            <person name="Riley R."/>
            <person name="Hilden K."/>
        </authorList>
    </citation>
    <scope>NUCLEOTIDE SEQUENCE [LARGE SCALE GENOMIC DNA]</scope>
    <source>
        <strain evidence="2 3">FBCC735</strain>
    </source>
</reference>